<keyword evidence="11" id="KW-1185">Reference proteome</keyword>
<keyword evidence="1" id="KW-0813">Transport</keyword>
<evidence type="ECO:0000256" key="6">
    <source>
        <dbReference type="ARBA" id="ARBA00023014"/>
    </source>
</evidence>
<dbReference type="InterPro" id="IPR041854">
    <property type="entry name" value="BFD-like_2Fe2S-bd_dom_sf"/>
</dbReference>
<dbReference type="GO" id="GO:0051537">
    <property type="term" value="F:2 iron, 2 sulfur cluster binding"/>
    <property type="evidence" value="ECO:0007669"/>
    <property type="project" value="UniProtKB-KW"/>
</dbReference>
<keyword evidence="3" id="KW-0479">Metal-binding</keyword>
<dbReference type="EMBL" id="BMKS01000010">
    <property type="protein sequence ID" value="GGG41431.1"/>
    <property type="molecule type" value="Genomic_DNA"/>
</dbReference>
<dbReference type="Gene3D" id="1.10.10.1100">
    <property type="entry name" value="BFD-like [2Fe-2S]-binding domain"/>
    <property type="match status" value="1"/>
</dbReference>
<dbReference type="AlphaFoldDB" id="A0A8J3EDB9"/>
<evidence type="ECO:0000256" key="4">
    <source>
        <dbReference type="ARBA" id="ARBA00022982"/>
    </source>
</evidence>
<keyword evidence="2" id="KW-0001">2Fe-2S</keyword>
<evidence type="ECO:0000313" key="10">
    <source>
        <dbReference type="EMBL" id="GGG41431.1"/>
    </source>
</evidence>
<dbReference type="PANTHER" id="PTHR37424">
    <property type="entry name" value="BACTERIOFERRITIN-ASSOCIATED FERREDOXIN"/>
    <property type="match status" value="1"/>
</dbReference>
<accession>A0A8J3EDB9</accession>
<protein>
    <recommendedName>
        <fullName evidence="7">Bacterioferritin-associated ferredoxin</fullName>
    </recommendedName>
</protein>
<evidence type="ECO:0000256" key="8">
    <source>
        <dbReference type="ARBA" id="ARBA00046332"/>
    </source>
</evidence>
<dbReference type="InterPro" id="IPR052371">
    <property type="entry name" value="BFD-associated_ferredoxin"/>
</dbReference>
<organism evidence="10 11">
    <name type="scientific">Caldovatus sediminis</name>
    <dbReference type="NCBI Taxonomy" id="2041189"/>
    <lineage>
        <taxon>Bacteria</taxon>
        <taxon>Pseudomonadati</taxon>
        <taxon>Pseudomonadota</taxon>
        <taxon>Alphaproteobacteria</taxon>
        <taxon>Acetobacterales</taxon>
        <taxon>Roseomonadaceae</taxon>
        <taxon>Caldovatus</taxon>
    </lineage>
</organism>
<dbReference type="Proteomes" id="UP000597507">
    <property type="component" value="Unassembled WGS sequence"/>
</dbReference>
<keyword evidence="5" id="KW-0408">Iron</keyword>
<reference evidence="10 11" key="1">
    <citation type="journal article" date="2014" name="Int. J. Syst. Evol. Microbiol.">
        <title>Complete genome sequence of Corynebacterium casei LMG S-19264T (=DSM 44701T), isolated from a smear-ripened cheese.</title>
        <authorList>
            <consortium name="US DOE Joint Genome Institute (JGI-PGF)"/>
            <person name="Walter F."/>
            <person name="Albersmeier A."/>
            <person name="Kalinowski J."/>
            <person name="Ruckert C."/>
        </authorList>
    </citation>
    <scope>NUCLEOTIDE SEQUENCE [LARGE SCALE GENOMIC DNA]</scope>
    <source>
        <strain evidence="10 11">CGMCC 1.16330</strain>
    </source>
</reference>
<evidence type="ECO:0000256" key="1">
    <source>
        <dbReference type="ARBA" id="ARBA00022448"/>
    </source>
</evidence>
<evidence type="ECO:0000256" key="2">
    <source>
        <dbReference type="ARBA" id="ARBA00022714"/>
    </source>
</evidence>
<comment type="similarity">
    <text evidence="8">Belongs to the Bfd family.</text>
</comment>
<evidence type="ECO:0000313" key="11">
    <source>
        <dbReference type="Proteomes" id="UP000597507"/>
    </source>
</evidence>
<feature type="domain" description="BFD-like [2Fe-2S]-binding" evidence="9">
    <location>
        <begin position="2"/>
        <end position="49"/>
    </location>
</feature>
<name>A0A8J3EDB9_9PROT</name>
<gene>
    <name evidence="10" type="ORF">GCM10010964_31220</name>
</gene>
<evidence type="ECO:0000259" key="9">
    <source>
        <dbReference type="Pfam" id="PF04324"/>
    </source>
</evidence>
<evidence type="ECO:0000256" key="5">
    <source>
        <dbReference type="ARBA" id="ARBA00023004"/>
    </source>
</evidence>
<keyword evidence="6" id="KW-0411">Iron-sulfur</keyword>
<dbReference type="PANTHER" id="PTHR37424:SF1">
    <property type="entry name" value="BACTERIOFERRITIN-ASSOCIATED FERREDOXIN"/>
    <property type="match status" value="1"/>
</dbReference>
<keyword evidence="4" id="KW-0249">Electron transport</keyword>
<sequence>MYICLCNGLTDRQIAAAIAAGADRPKAVYAACGGRAQCGGCTRTILAAIRAAAARRPGPLGGVWFAKACPAVA</sequence>
<dbReference type="GO" id="GO:0046872">
    <property type="term" value="F:metal ion binding"/>
    <property type="evidence" value="ECO:0007669"/>
    <property type="project" value="UniProtKB-KW"/>
</dbReference>
<proteinExistence type="inferred from homology"/>
<evidence type="ECO:0000256" key="3">
    <source>
        <dbReference type="ARBA" id="ARBA00022723"/>
    </source>
</evidence>
<dbReference type="Pfam" id="PF04324">
    <property type="entry name" value="Fer2_BFD"/>
    <property type="match status" value="1"/>
</dbReference>
<dbReference type="InterPro" id="IPR007419">
    <property type="entry name" value="BFD-like_2Fe2S-bd_dom"/>
</dbReference>
<dbReference type="RefSeq" id="WP_188901865.1">
    <property type="nucleotide sequence ID" value="NZ_BMKS01000010.1"/>
</dbReference>
<comment type="caution">
    <text evidence="10">The sequence shown here is derived from an EMBL/GenBank/DDBJ whole genome shotgun (WGS) entry which is preliminary data.</text>
</comment>
<evidence type="ECO:0000256" key="7">
    <source>
        <dbReference type="ARBA" id="ARBA00039386"/>
    </source>
</evidence>